<feature type="region of interest" description="Disordered" evidence="1">
    <location>
        <begin position="298"/>
        <end position="337"/>
    </location>
</feature>
<proteinExistence type="predicted"/>
<feature type="signal peptide" evidence="3">
    <location>
        <begin position="1"/>
        <end position="22"/>
    </location>
</feature>
<reference evidence="4" key="1">
    <citation type="submission" date="2022-08" db="UniProtKB">
        <authorList>
            <consortium name="EnsemblMetazoa"/>
        </authorList>
    </citation>
    <scope>IDENTIFICATION</scope>
    <source>
        <strain evidence="4">05x7-T-G4-1.051#20</strain>
    </source>
</reference>
<feature type="transmembrane region" description="Helical" evidence="2">
    <location>
        <begin position="234"/>
        <end position="253"/>
    </location>
</feature>
<evidence type="ECO:0000256" key="2">
    <source>
        <dbReference type="SAM" id="Phobius"/>
    </source>
</evidence>
<dbReference type="OMA" id="AVKCCKL"/>
<dbReference type="AlphaFoldDB" id="A0A8W8JY33"/>
<dbReference type="RefSeq" id="XP_011438321.2">
    <property type="nucleotide sequence ID" value="XM_011440019.4"/>
</dbReference>
<evidence type="ECO:0000313" key="5">
    <source>
        <dbReference type="Proteomes" id="UP000005408"/>
    </source>
</evidence>
<keyword evidence="5" id="KW-1185">Reference proteome</keyword>
<sequence>MKTIFLFIYLLTLAALFYETEQWSRQAGPQDFYSDQCHTSPAVSSFFKAWKCSESGYRRIMEHCARFLAITNHQKPNQIPDISQKVTVSKIIMLREKKSFDEKSACCLMEFSSYKSILLQAFSNRKPAISLQALSDNKPAIVLGCDIVIVVWNRVDELGNSRKNKKRSVLPKKESVNKHQLNVTAGAIFENSSVRVTRGATNSSVWNISSKLNETELKKIRERLAIRFSHDPQWAMVSMTFLILLILFAVKCCKLTDSAESDMEYVDYIDDFHTTTVNEVIGRKFAFIELIKRFKNRRKRKKKKKNSEEKQGLLSKKRSHSDGEENIQDESDDFIAL</sequence>
<feature type="chain" id="PRO_5036471548" evidence="3">
    <location>
        <begin position="23"/>
        <end position="337"/>
    </location>
</feature>
<evidence type="ECO:0000256" key="3">
    <source>
        <dbReference type="SAM" id="SignalP"/>
    </source>
</evidence>
<protein>
    <submittedName>
        <fullName evidence="4">Uncharacterized protein</fullName>
    </submittedName>
</protein>
<feature type="compositionally biased region" description="Acidic residues" evidence="1">
    <location>
        <begin position="324"/>
        <end position="337"/>
    </location>
</feature>
<dbReference type="GeneID" id="105335885"/>
<evidence type="ECO:0000256" key="1">
    <source>
        <dbReference type="SAM" id="MobiDB-lite"/>
    </source>
</evidence>
<dbReference type="Proteomes" id="UP000005408">
    <property type="component" value="Unassembled WGS sequence"/>
</dbReference>
<evidence type="ECO:0000313" key="4">
    <source>
        <dbReference type="EnsemblMetazoa" id="G21540.1:cds"/>
    </source>
</evidence>
<name>A0A8W8JY33_MAGGI</name>
<keyword evidence="2" id="KW-1133">Transmembrane helix</keyword>
<accession>A0A8W8JY33</accession>
<keyword evidence="3" id="KW-0732">Signal</keyword>
<keyword evidence="2" id="KW-0472">Membrane</keyword>
<keyword evidence="2" id="KW-0812">Transmembrane</keyword>
<organism evidence="4 5">
    <name type="scientific">Magallana gigas</name>
    <name type="common">Pacific oyster</name>
    <name type="synonym">Crassostrea gigas</name>
    <dbReference type="NCBI Taxonomy" id="29159"/>
    <lineage>
        <taxon>Eukaryota</taxon>
        <taxon>Metazoa</taxon>
        <taxon>Spiralia</taxon>
        <taxon>Lophotrochozoa</taxon>
        <taxon>Mollusca</taxon>
        <taxon>Bivalvia</taxon>
        <taxon>Autobranchia</taxon>
        <taxon>Pteriomorphia</taxon>
        <taxon>Ostreida</taxon>
        <taxon>Ostreoidea</taxon>
        <taxon>Ostreidae</taxon>
        <taxon>Magallana</taxon>
    </lineage>
</organism>
<dbReference type="EnsemblMetazoa" id="G21540.1">
    <property type="protein sequence ID" value="G21540.1:cds"/>
    <property type="gene ID" value="G21540"/>
</dbReference>
<dbReference type="KEGG" id="crg:105335885"/>
<dbReference type="OrthoDB" id="6155699at2759"/>